<dbReference type="AlphaFoldDB" id="A0A267E781"/>
<dbReference type="SMART" id="SM01003">
    <property type="entry name" value="AlaDh_PNT_N"/>
    <property type="match status" value="1"/>
</dbReference>
<reference evidence="3 4" key="1">
    <citation type="submission" date="2017-06" db="EMBL/GenBank/DDBJ databases">
        <title>A platform for efficient transgenesis in Macrostomum lignano, a flatworm model organism for stem cell research.</title>
        <authorList>
            <person name="Berezikov E."/>
        </authorList>
    </citation>
    <scope>NUCLEOTIDE SEQUENCE [LARGE SCALE GENOMIC DNA]</scope>
    <source>
        <strain evidence="3">DV1</strain>
        <tissue evidence="3">Whole organism</tissue>
    </source>
</reference>
<dbReference type="EMBL" id="NIVC01002490">
    <property type="protein sequence ID" value="PAA57440.1"/>
    <property type="molecule type" value="Genomic_DNA"/>
</dbReference>
<protein>
    <recommendedName>
        <fullName evidence="2">Alanine dehydrogenase/pyridine nucleotide transhydrogenase N-terminal domain-containing protein</fullName>
    </recommendedName>
</protein>
<gene>
    <name evidence="3" type="ORF">BOX15_Mlig010543g1</name>
</gene>
<evidence type="ECO:0000313" key="3">
    <source>
        <dbReference type="EMBL" id="PAA57440.1"/>
    </source>
</evidence>
<dbReference type="InterPro" id="IPR051168">
    <property type="entry name" value="AASS"/>
</dbReference>
<sequence length="433" mass="47752">MSSTNTEANNSGAPVTIGIIRETLIPDETRVPLTPANCEEILSLYGSRVTILVESCPFRCYSDKEYLAAGAKIVEKAVGADFLLGVKPPAVDTLQPGATYALFSHTIKKQPHNRDLLRAVLDKGIRLMDWECMRDALGIRLVGFGRWAGIVGAHNTMMAWGRRSGCCQLFRLREAQDWEAAKKRYADEIKPEMMSDLRVVVTGDGRVGNGACELLNLLGLERLAPQDFLAREWQPGHAGTYTQLPADWLFRKGPEAGWSVEFFSDPTGYHSVIWPFATRANVLINGIFWDHRCAPLLTLEDMRRPDFGIQLVGDITCDIAPVASLPSTLRATTVDDPIFTFDPSSGCELPSDNRNIDKAYVDVMSVDNLPIELPRDSSSTFGELLLRRVVPEMLLPHVAPGGCSRVLQDATIAENGKLTSAYAYLQDYADGEC</sequence>
<dbReference type="GO" id="GO:0016491">
    <property type="term" value="F:oxidoreductase activity"/>
    <property type="evidence" value="ECO:0007669"/>
    <property type="project" value="UniProtKB-KW"/>
</dbReference>
<dbReference type="OrthoDB" id="10059875at2759"/>
<dbReference type="SUPFAM" id="SSF52283">
    <property type="entry name" value="Formate/glycerate dehydrogenase catalytic domain-like"/>
    <property type="match status" value="1"/>
</dbReference>
<comment type="caution">
    <text evidence="3">The sequence shown here is derived from an EMBL/GenBank/DDBJ whole genome shotgun (WGS) entry which is preliminary data.</text>
</comment>
<accession>A0A267E781</accession>
<dbReference type="Pfam" id="PF05222">
    <property type="entry name" value="AlaDh_PNT_N"/>
    <property type="match status" value="1"/>
</dbReference>
<name>A0A267E781_9PLAT</name>
<evidence type="ECO:0000313" key="4">
    <source>
        <dbReference type="Proteomes" id="UP000215902"/>
    </source>
</evidence>
<dbReference type="PANTHER" id="PTHR11133">
    <property type="entry name" value="SACCHAROPINE DEHYDROGENASE"/>
    <property type="match status" value="1"/>
</dbReference>
<dbReference type="Proteomes" id="UP000215902">
    <property type="component" value="Unassembled WGS sequence"/>
</dbReference>
<dbReference type="Gene3D" id="3.40.50.720">
    <property type="entry name" value="NAD(P)-binding Rossmann-like Domain"/>
    <property type="match status" value="2"/>
</dbReference>
<dbReference type="CDD" id="cd05199">
    <property type="entry name" value="SDH_like"/>
    <property type="match status" value="1"/>
</dbReference>
<evidence type="ECO:0000256" key="1">
    <source>
        <dbReference type="ARBA" id="ARBA00023002"/>
    </source>
</evidence>
<dbReference type="PANTHER" id="PTHR11133:SF22">
    <property type="entry name" value="ALPHA-AMINOADIPIC SEMIALDEHYDE SYNTHASE, MITOCHONDRIAL"/>
    <property type="match status" value="1"/>
</dbReference>
<evidence type="ECO:0000259" key="2">
    <source>
        <dbReference type="SMART" id="SM01003"/>
    </source>
</evidence>
<dbReference type="STRING" id="282301.A0A267E781"/>
<keyword evidence="1" id="KW-0560">Oxidoreductase</keyword>
<keyword evidence="4" id="KW-1185">Reference proteome</keyword>
<organism evidence="3 4">
    <name type="scientific">Macrostomum lignano</name>
    <dbReference type="NCBI Taxonomy" id="282301"/>
    <lineage>
        <taxon>Eukaryota</taxon>
        <taxon>Metazoa</taxon>
        <taxon>Spiralia</taxon>
        <taxon>Lophotrochozoa</taxon>
        <taxon>Platyhelminthes</taxon>
        <taxon>Rhabditophora</taxon>
        <taxon>Macrostomorpha</taxon>
        <taxon>Macrostomida</taxon>
        <taxon>Macrostomidae</taxon>
        <taxon>Macrostomum</taxon>
    </lineage>
</organism>
<dbReference type="InterPro" id="IPR007886">
    <property type="entry name" value="AlaDH/PNT_N"/>
</dbReference>
<proteinExistence type="predicted"/>
<feature type="domain" description="Alanine dehydrogenase/pyridine nucleotide transhydrogenase N-terminal" evidence="2">
    <location>
        <begin position="18"/>
        <end position="151"/>
    </location>
</feature>